<dbReference type="SUPFAM" id="SSF46785">
    <property type="entry name" value="Winged helix' DNA-binding domain"/>
    <property type="match status" value="1"/>
</dbReference>
<dbReference type="Proteomes" id="UP000611500">
    <property type="component" value="Unassembled WGS sequence"/>
</dbReference>
<organism evidence="6 7">
    <name type="scientific">Pseudodonghicola xiamenensis</name>
    <dbReference type="NCBI Taxonomy" id="337702"/>
    <lineage>
        <taxon>Bacteria</taxon>
        <taxon>Pseudomonadati</taxon>
        <taxon>Pseudomonadota</taxon>
        <taxon>Alphaproteobacteria</taxon>
        <taxon>Rhodobacterales</taxon>
        <taxon>Paracoccaceae</taxon>
        <taxon>Pseudodonghicola</taxon>
    </lineage>
</organism>
<dbReference type="RefSeq" id="WP_028093625.1">
    <property type="nucleotide sequence ID" value="NZ_BNAP01000008.1"/>
</dbReference>
<keyword evidence="2" id="KW-0805">Transcription regulation</keyword>
<dbReference type="EMBL" id="BNAP01000008">
    <property type="protein sequence ID" value="GHG91124.1"/>
    <property type="molecule type" value="Genomic_DNA"/>
</dbReference>
<dbReference type="PROSITE" id="PS50931">
    <property type="entry name" value="HTH_LYSR"/>
    <property type="match status" value="1"/>
</dbReference>
<dbReference type="Gene3D" id="1.10.10.10">
    <property type="entry name" value="Winged helix-like DNA-binding domain superfamily/Winged helix DNA-binding domain"/>
    <property type="match status" value="1"/>
</dbReference>
<evidence type="ECO:0000256" key="3">
    <source>
        <dbReference type="ARBA" id="ARBA00023125"/>
    </source>
</evidence>
<dbReference type="GO" id="GO:0003677">
    <property type="term" value="F:DNA binding"/>
    <property type="evidence" value="ECO:0007669"/>
    <property type="project" value="UniProtKB-KW"/>
</dbReference>
<keyword evidence="3" id="KW-0238">DNA-binding</keyword>
<feature type="domain" description="HTH lysR-type" evidence="5">
    <location>
        <begin position="3"/>
        <end position="59"/>
    </location>
</feature>
<sequence length="302" mass="32026">MRFDPAQLAALAAVLRQGSFDAAAADLGVTPSAVSQRIKALEDRVGAALVHRASPCTATPMGARIAKHAEDVGLLEAQLSRDLALDPGPGPARLKLAVNADSLATWFVPAMAAVSDLLFDLVIDDQDHSADWLKRGAVSAAVSAHDQPVTGCDAYPLGSLRYLATASPSFMARWFPDGVTAEALARAPCMIFNAKDRLQRQWIETVTHRRLSPPAHSLPSTTAFTDAALAGLGWGMNPAHLVAEHLRQGRLVPVLPDRPLDVGLSWQVSRVMAPALRPLTRAVRTAASAALIPPEKNKAGQT</sequence>
<dbReference type="PANTHER" id="PTHR30579">
    <property type="entry name" value="TRANSCRIPTIONAL REGULATOR"/>
    <property type="match status" value="1"/>
</dbReference>
<dbReference type="Pfam" id="PF03466">
    <property type="entry name" value="LysR_substrate"/>
    <property type="match status" value="1"/>
</dbReference>
<dbReference type="InterPro" id="IPR050176">
    <property type="entry name" value="LTTR"/>
</dbReference>
<dbReference type="InterPro" id="IPR000847">
    <property type="entry name" value="LysR_HTH_N"/>
</dbReference>
<dbReference type="InterPro" id="IPR036388">
    <property type="entry name" value="WH-like_DNA-bd_sf"/>
</dbReference>
<accession>A0A8J3MDB9</accession>
<evidence type="ECO:0000259" key="5">
    <source>
        <dbReference type="PROSITE" id="PS50931"/>
    </source>
</evidence>
<dbReference type="NCBIfam" id="TIGR03298">
    <property type="entry name" value="argP"/>
    <property type="match status" value="1"/>
</dbReference>
<dbReference type="InterPro" id="IPR005119">
    <property type="entry name" value="LysR_subst-bd"/>
</dbReference>
<keyword evidence="4" id="KW-0804">Transcription</keyword>
<evidence type="ECO:0000256" key="2">
    <source>
        <dbReference type="ARBA" id="ARBA00023015"/>
    </source>
</evidence>
<reference evidence="6" key="1">
    <citation type="journal article" date="2014" name="Int. J. Syst. Evol. Microbiol.">
        <title>Complete genome sequence of Corynebacterium casei LMG S-19264T (=DSM 44701T), isolated from a smear-ripened cheese.</title>
        <authorList>
            <consortium name="US DOE Joint Genome Institute (JGI-PGF)"/>
            <person name="Walter F."/>
            <person name="Albersmeier A."/>
            <person name="Kalinowski J."/>
            <person name="Ruckert C."/>
        </authorList>
    </citation>
    <scope>NUCLEOTIDE SEQUENCE</scope>
    <source>
        <strain evidence="6">CGMCC 1.7081</strain>
    </source>
</reference>
<dbReference type="Pfam" id="PF00126">
    <property type="entry name" value="HTH_1"/>
    <property type="match status" value="1"/>
</dbReference>
<gene>
    <name evidence="6" type="ORF">GCM10010961_22120</name>
</gene>
<dbReference type="InterPro" id="IPR017685">
    <property type="entry name" value="ArgP"/>
</dbReference>
<dbReference type="AlphaFoldDB" id="A0A8J3MDB9"/>
<dbReference type="SUPFAM" id="SSF53850">
    <property type="entry name" value="Periplasmic binding protein-like II"/>
    <property type="match status" value="1"/>
</dbReference>
<dbReference type="NCBIfam" id="NF009888">
    <property type="entry name" value="PRK13348.1"/>
    <property type="match status" value="1"/>
</dbReference>
<protein>
    <submittedName>
        <fullName evidence="6">Transcriptional regulator ArgP</fullName>
    </submittedName>
</protein>
<evidence type="ECO:0000256" key="1">
    <source>
        <dbReference type="ARBA" id="ARBA00009437"/>
    </source>
</evidence>
<dbReference type="Gene3D" id="3.40.190.290">
    <property type="match status" value="1"/>
</dbReference>
<comment type="caution">
    <text evidence="6">The sequence shown here is derived from an EMBL/GenBank/DDBJ whole genome shotgun (WGS) entry which is preliminary data.</text>
</comment>
<dbReference type="GO" id="GO:0003700">
    <property type="term" value="F:DNA-binding transcription factor activity"/>
    <property type="evidence" value="ECO:0007669"/>
    <property type="project" value="InterPro"/>
</dbReference>
<dbReference type="InterPro" id="IPR036390">
    <property type="entry name" value="WH_DNA-bd_sf"/>
</dbReference>
<comment type="similarity">
    <text evidence="1">Belongs to the LysR transcriptional regulatory family.</text>
</comment>
<evidence type="ECO:0000256" key="4">
    <source>
        <dbReference type="ARBA" id="ARBA00023163"/>
    </source>
</evidence>
<evidence type="ECO:0000313" key="6">
    <source>
        <dbReference type="EMBL" id="GHG91124.1"/>
    </source>
</evidence>
<name>A0A8J3MDB9_9RHOB</name>
<proteinExistence type="inferred from homology"/>
<reference evidence="6" key="2">
    <citation type="submission" date="2020-09" db="EMBL/GenBank/DDBJ databases">
        <authorList>
            <person name="Sun Q."/>
            <person name="Zhou Y."/>
        </authorList>
    </citation>
    <scope>NUCLEOTIDE SEQUENCE</scope>
    <source>
        <strain evidence="6">CGMCC 1.7081</strain>
    </source>
</reference>
<dbReference type="PANTHER" id="PTHR30579:SF2">
    <property type="entry name" value="HTH-TYPE TRANSCRIPTIONAL REGULATOR ARGP"/>
    <property type="match status" value="1"/>
</dbReference>
<evidence type="ECO:0000313" key="7">
    <source>
        <dbReference type="Proteomes" id="UP000611500"/>
    </source>
</evidence>
<keyword evidence="7" id="KW-1185">Reference proteome</keyword>
<dbReference type="NCBIfam" id="NF002964">
    <property type="entry name" value="PRK03635.1"/>
    <property type="match status" value="1"/>
</dbReference>